<keyword evidence="6" id="KW-0067">ATP-binding</keyword>
<dbReference type="GO" id="GO:0005524">
    <property type="term" value="F:ATP binding"/>
    <property type="evidence" value="ECO:0007669"/>
    <property type="project" value="UniProtKB-KW"/>
</dbReference>
<dbReference type="Gene3D" id="3.30.230.10">
    <property type="match status" value="1"/>
</dbReference>
<dbReference type="NCBIfam" id="TIGR00131">
    <property type="entry name" value="gal_kin"/>
    <property type="match status" value="1"/>
</dbReference>
<dbReference type="InterPro" id="IPR036554">
    <property type="entry name" value="GHMP_kinase_C_sf"/>
</dbReference>
<evidence type="ECO:0000259" key="11">
    <source>
        <dbReference type="Pfam" id="PF10509"/>
    </source>
</evidence>
<dbReference type="GO" id="GO:0009536">
    <property type="term" value="C:plastid"/>
    <property type="evidence" value="ECO:0007669"/>
    <property type="project" value="UniProtKB-SubCell"/>
</dbReference>
<sequence>MVVPSEDITLQHAIDLFREAYGSDPDIAAYAPGRVNLIGEHTDYNDGFVFPLALDLRTFVVGRGSLLVKPPNPKAALTESSAISESEQGIVSFVADKGLAPGEPKWANYVKGVVAEYVKGMCRQREGGEEEGGGGRLIDVPRASTWVFEAAVASKRAFGLGAVLLPPSLEVRDGHSAEHKFAHVPCGIMDQFVSALAKTGKVLLLDCRSHTETLVPLADPDLVILVTNSKVKHNLGGSEYPHRVAQCKAAVEGLQKKYPEVQSLRDVTLEQLDSVKTSLSELVYRRARHVISENARTQAAVAALRRRDYAAVGQAMTKSHASLRDDYEVSCSELDFLVSEALKVPGVLGSRMTGGGFGGCTVSLVTKQAVGMLEVKIKSAYRARFGVEAETFVTLPSAGCGVVNLKKKEEEKGRRGGGRGAGPVVSLGRGLVVLAAVVAVGIAVARRR</sequence>
<evidence type="ECO:0000256" key="3">
    <source>
        <dbReference type="ARBA" id="ARBA00022723"/>
    </source>
</evidence>
<dbReference type="GO" id="GO:0005829">
    <property type="term" value="C:cytosol"/>
    <property type="evidence" value="ECO:0007669"/>
    <property type="project" value="TreeGrafter"/>
</dbReference>
<proteinExistence type="predicted"/>
<evidence type="ECO:0000256" key="5">
    <source>
        <dbReference type="ARBA" id="ARBA00022777"/>
    </source>
</evidence>
<dbReference type="InterPro" id="IPR014721">
    <property type="entry name" value="Ribsml_uS5_D2-typ_fold_subgr"/>
</dbReference>
<dbReference type="PANTHER" id="PTHR10457">
    <property type="entry name" value="MEVALONATE KINASE/GALACTOKINASE"/>
    <property type="match status" value="1"/>
</dbReference>
<gene>
    <name evidence="12" type="ORF">NSK_004034</name>
</gene>
<keyword evidence="3" id="KW-0479">Metal-binding</keyword>
<dbReference type="PIRSF" id="PIRSF000530">
    <property type="entry name" value="Galactokinase"/>
    <property type="match status" value="1"/>
</dbReference>
<feature type="domain" description="GHMP kinase C-terminal" evidence="10">
    <location>
        <begin position="301"/>
        <end position="370"/>
    </location>
</feature>
<keyword evidence="7" id="KW-0460">Magnesium</keyword>
<evidence type="ECO:0000313" key="13">
    <source>
        <dbReference type="Proteomes" id="UP000355283"/>
    </source>
</evidence>
<keyword evidence="5" id="KW-0418">Kinase</keyword>
<reference evidence="12 13" key="1">
    <citation type="submission" date="2019-01" db="EMBL/GenBank/DDBJ databases">
        <title>Nuclear Genome Assembly of the Microalgal Biofuel strain Nannochloropsis salina CCMP1776.</title>
        <authorList>
            <person name="Hovde B."/>
        </authorList>
    </citation>
    <scope>NUCLEOTIDE SEQUENCE [LARGE SCALE GENOMIC DNA]</scope>
    <source>
        <strain evidence="12 13">CCMP1776</strain>
    </source>
</reference>
<evidence type="ECO:0000259" key="10">
    <source>
        <dbReference type="Pfam" id="PF08544"/>
    </source>
</evidence>
<name>A0A4D9D7K7_9STRA</name>
<dbReference type="Proteomes" id="UP000355283">
    <property type="component" value="Unassembled WGS sequence"/>
</dbReference>
<keyword evidence="8" id="KW-0119">Carbohydrate metabolism</keyword>
<dbReference type="FunFam" id="3.30.70.890:FF:000001">
    <property type="entry name" value="Galactokinase"/>
    <property type="match status" value="1"/>
</dbReference>
<dbReference type="Pfam" id="PF10509">
    <property type="entry name" value="GalKase_gal_bdg"/>
    <property type="match status" value="1"/>
</dbReference>
<dbReference type="PRINTS" id="PR00473">
    <property type="entry name" value="GALCTOKINASE"/>
</dbReference>
<dbReference type="GO" id="GO:0004335">
    <property type="term" value="F:galactokinase activity"/>
    <property type="evidence" value="ECO:0007669"/>
    <property type="project" value="InterPro"/>
</dbReference>
<evidence type="ECO:0000256" key="9">
    <source>
        <dbReference type="SAM" id="Phobius"/>
    </source>
</evidence>
<dbReference type="SUPFAM" id="SSF54211">
    <property type="entry name" value="Ribosomal protein S5 domain 2-like"/>
    <property type="match status" value="1"/>
</dbReference>
<evidence type="ECO:0000256" key="7">
    <source>
        <dbReference type="ARBA" id="ARBA00022842"/>
    </source>
</evidence>
<keyword evidence="9" id="KW-1133">Transmembrane helix</keyword>
<dbReference type="SUPFAM" id="SSF55060">
    <property type="entry name" value="GHMP Kinase, C-terminal domain"/>
    <property type="match status" value="1"/>
</dbReference>
<dbReference type="AlphaFoldDB" id="A0A4D9D7K7"/>
<dbReference type="InterPro" id="IPR000705">
    <property type="entry name" value="Galactokinase"/>
</dbReference>
<comment type="caution">
    <text evidence="12">The sequence shown here is derived from an EMBL/GenBank/DDBJ whole genome shotgun (WGS) entry which is preliminary data.</text>
</comment>
<dbReference type="InterPro" id="IPR013750">
    <property type="entry name" value="GHMP_kinase_C_dom"/>
</dbReference>
<dbReference type="Gene3D" id="3.30.70.890">
    <property type="entry name" value="GHMP kinase, C-terminal domain"/>
    <property type="match status" value="1"/>
</dbReference>
<dbReference type="OrthoDB" id="275179at2759"/>
<evidence type="ECO:0000256" key="2">
    <source>
        <dbReference type="ARBA" id="ARBA00022679"/>
    </source>
</evidence>
<evidence type="ECO:0000256" key="4">
    <source>
        <dbReference type="ARBA" id="ARBA00022741"/>
    </source>
</evidence>
<dbReference type="Pfam" id="PF08544">
    <property type="entry name" value="GHMP_kinases_C"/>
    <property type="match status" value="1"/>
</dbReference>
<dbReference type="GO" id="GO:0046872">
    <property type="term" value="F:metal ion binding"/>
    <property type="evidence" value="ECO:0007669"/>
    <property type="project" value="UniProtKB-KW"/>
</dbReference>
<dbReference type="InterPro" id="IPR019539">
    <property type="entry name" value="GalKase_N"/>
</dbReference>
<keyword evidence="9" id="KW-0472">Membrane</keyword>
<organism evidence="12 13">
    <name type="scientific">Nannochloropsis salina CCMP1776</name>
    <dbReference type="NCBI Taxonomy" id="1027361"/>
    <lineage>
        <taxon>Eukaryota</taxon>
        <taxon>Sar</taxon>
        <taxon>Stramenopiles</taxon>
        <taxon>Ochrophyta</taxon>
        <taxon>Eustigmatophyceae</taxon>
        <taxon>Eustigmatales</taxon>
        <taxon>Monodopsidaceae</taxon>
        <taxon>Microchloropsis</taxon>
        <taxon>Microchloropsis salina</taxon>
    </lineage>
</organism>
<keyword evidence="9" id="KW-0812">Transmembrane</keyword>
<evidence type="ECO:0000256" key="8">
    <source>
        <dbReference type="ARBA" id="ARBA00023277"/>
    </source>
</evidence>
<dbReference type="PROSITE" id="PS00106">
    <property type="entry name" value="GALACTOKINASE"/>
    <property type="match status" value="1"/>
</dbReference>
<protein>
    <recommendedName>
        <fullName evidence="14">Galactokinase</fullName>
    </recommendedName>
</protein>
<evidence type="ECO:0000256" key="6">
    <source>
        <dbReference type="ARBA" id="ARBA00022840"/>
    </source>
</evidence>
<dbReference type="InterPro" id="IPR006206">
    <property type="entry name" value="Mevalonate/galactokinase"/>
</dbReference>
<dbReference type="PANTHER" id="PTHR10457:SF7">
    <property type="entry name" value="GALACTOKINASE-RELATED"/>
    <property type="match status" value="1"/>
</dbReference>
<feature type="domain" description="Galactokinase N-terminal" evidence="11">
    <location>
        <begin position="16"/>
        <end position="63"/>
    </location>
</feature>
<evidence type="ECO:0000256" key="1">
    <source>
        <dbReference type="ARBA" id="ARBA00004474"/>
    </source>
</evidence>
<accession>A0A4D9D7K7</accession>
<keyword evidence="13" id="KW-1185">Reference proteome</keyword>
<dbReference type="InterPro" id="IPR020568">
    <property type="entry name" value="Ribosomal_Su5_D2-typ_SF"/>
</dbReference>
<evidence type="ECO:0008006" key="14">
    <source>
        <dbReference type="Google" id="ProtNLM"/>
    </source>
</evidence>
<dbReference type="PRINTS" id="PR00959">
    <property type="entry name" value="MEVGALKINASE"/>
</dbReference>
<keyword evidence="2" id="KW-0808">Transferase</keyword>
<feature type="transmembrane region" description="Helical" evidence="9">
    <location>
        <begin position="427"/>
        <end position="445"/>
    </location>
</feature>
<dbReference type="InterPro" id="IPR019741">
    <property type="entry name" value="Galactokinase_CS"/>
</dbReference>
<keyword evidence="4" id="KW-0547">Nucleotide-binding</keyword>
<dbReference type="EMBL" id="SDOX01000018">
    <property type="protein sequence ID" value="TFJ84569.1"/>
    <property type="molecule type" value="Genomic_DNA"/>
</dbReference>
<evidence type="ECO:0000313" key="12">
    <source>
        <dbReference type="EMBL" id="TFJ84569.1"/>
    </source>
</evidence>
<comment type="subcellular location">
    <subcellularLocation>
        <location evidence="1">Plastid</location>
    </subcellularLocation>
</comment>
<dbReference type="GO" id="GO:0006012">
    <property type="term" value="P:galactose metabolic process"/>
    <property type="evidence" value="ECO:0007669"/>
    <property type="project" value="InterPro"/>
</dbReference>